<keyword evidence="1" id="KW-1133">Transmembrane helix</keyword>
<evidence type="ECO:0000313" key="2">
    <source>
        <dbReference type="EMBL" id="SFM02504.1"/>
    </source>
</evidence>
<proteinExistence type="predicted"/>
<dbReference type="Proteomes" id="UP000198565">
    <property type="component" value="Unassembled WGS sequence"/>
</dbReference>
<evidence type="ECO:0000256" key="1">
    <source>
        <dbReference type="SAM" id="Phobius"/>
    </source>
</evidence>
<keyword evidence="3" id="KW-1185">Reference proteome</keyword>
<dbReference type="EMBL" id="FOTR01000006">
    <property type="protein sequence ID" value="SFM02504.1"/>
    <property type="molecule type" value="Genomic_DNA"/>
</dbReference>
<gene>
    <name evidence="2" type="ORF">SAMN04487943_106256</name>
</gene>
<feature type="transmembrane region" description="Helical" evidence="1">
    <location>
        <begin position="7"/>
        <end position="27"/>
    </location>
</feature>
<protein>
    <submittedName>
        <fullName evidence="2">Uncharacterized protein</fullName>
    </submittedName>
</protein>
<organism evidence="2 3">
    <name type="scientific">Gracilibacillus orientalis</name>
    <dbReference type="NCBI Taxonomy" id="334253"/>
    <lineage>
        <taxon>Bacteria</taxon>
        <taxon>Bacillati</taxon>
        <taxon>Bacillota</taxon>
        <taxon>Bacilli</taxon>
        <taxon>Bacillales</taxon>
        <taxon>Bacillaceae</taxon>
        <taxon>Gracilibacillus</taxon>
    </lineage>
</organism>
<dbReference type="STRING" id="334253.SAMN04487943_106256"/>
<evidence type="ECO:0000313" key="3">
    <source>
        <dbReference type="Proteomes" id="UP000198565"/>
    </source>
</evidence>
<dbReference type="AlphaFoldDB" id="A0A1I4MH00"/>
<keyword evidence="1" id="KW-0472">Membrane</keyword>
<sequence length="44" mass="5138">MKRKKITILISVLIFLIVAVWIGYRYLSEPASFLSKKVISINER</sequence>
<name>A0A1I4MH00_9BACI</name>
<reference evidence="3" key="1">
    <citation type="submission" date="2016-10" db="EMBL/GenBank/DDBJ databases">
        <authorList>
            <person name="Varghese N."/>
            <person name="Submissions S."/>
        </authorList>
    </citation>
    <scope>NUCLEOTIDE SEQUENCE [LARGE SCALE GENOMIC DNA]</scope>
    <source>
        <strain evidence="3">CGMCC 1.4250</strain>
    </source>
</reference>
<accession>A0A1I4MH00</accession>
<keyword evidence="1" id="KW-0812">Transmembrane</keyword>
<dbReference type="RefSeq" id="WP_281244819.1">
    <property type="nucleotide sequence ID" value="NZ_FOTR01000006.1"/>
</dbReference>